<accession>A0AAD9YLP9</accession>
<evidence type="ECO:0000313" key="7">
    <source>
        <dbReference type="Proteomes" id="UP001281614"/>
    </source>
</evidence>
<feature type="domain" description="Nephrocystin 3-like N-terminal" evidence="4">
    <location>
        <begin position="253"/>
        <end position="420"/>
    </location>
</feature>
<evidence type="ECO:0000259" key="5">
    <source>
        <dbReference type="Pfam" id="PF25053"/>
    </source>
</evidence>
<protein>
    <recommendedName>
        <fullName evidence="8">NACHT domain-containing protein</fullName>
    </recommendedName>
</protein>
<dbReference type="InterPro" id="IPR056884">
    <property type="entry name" value="NPHP3-like_N"/>
</dbReference>
<feature type="domain" description="DUF7791" evidence="5">
    <location>
        <begin position="541"/>
        <end position="731"/>
    </location>
</feature>
<organism evidence="6 7">
    <name type="scientific">Colletotrichum kahawae</name>
    <name type="common">Coffee berry disease fungus</name>
    <dbReference type="NCBI Taxonomy" id="34407"/>
    <lineage>
        <taxon>Eukaryota</taxon>
        <taxon>Fungi</taxon>
        <taxon>Dikarya</taxon>
        <taxon>Ascomycota</taxon>
        <taxon>Pezizomycotina</taxon>
        <taxon>Sordariomycetes</taxon>
        <taxon>Hypocreomycetidae</taxon>
        <taxon>Glomerellales</taxon>
        <taxon>Glomerellaceae</taxon>
        <taxon>Colletotrichum</taxon>
        <taxon>Colletotrichum gloeosporioides species complex</taxon>
    </lineage>
</organism>
<dbReference type="Pfam" id="PF24883">
    <property type="entry name" value="NPHP3_N"/>
    <property type="match status" value="1"/>
</dbReference>
<evidence type="ECO:0000313" key="6">
    <source>
        <dbReference type="EMBL" id="KAK2770565.1"/>
    </source>
</evidence>
<dbReference type="AlphaFoldDB" id="A0AAD9YLP9"/>
<keyword evidence="1" id="KW-0677">Repeat</keyword>
<reference evidence="6" key="1">
    <citation type="submission" date="2023-02" db="EMBL/GenBank/DDBJ databases">
        <title>Colletotrichum kahawae CIFC_Que2 genome sequencing and assembly.</title>
        <authorList>
            <person name="Baroncelli R."/>
        </authorList>
    </citation>
    <scope>NUCLEOTIDE SEQUENCE</scope>
    <source>
        <strain evidence="6">CIFC_Que2</strain>
    </source>
</reference>
<keyword evidence="7" id="KW-1185">Reference proteome</keyword>
<evidence type="ECO:0000259" key="4">
    <source>
        <dbReference type="Pfam" id="PF24883"/>
    </source>
</evidence>
<dbReference type="SUPFAM" id="SSF52540">
    <property type="entry name" value="P-loop containing nucleoside triphosphate hydrolases"/>
    <property type="match status" value="1"/>
</dbReference>
<feature type="region of interest" description="Disordered" evidence="3">
    <location>
        <begin position="1045"/>
        <end position="1066"/>
    </location>
</feature>
<dbReference type="PANTHER" id="PTHR10039">
    <property type="entry name" value="AMELOGENIN"/>
    <property type="match status" value="1"/>
</dbReference>
<evidence type="ECO:0000256" key="2">
    <source>
        <dbReference type="SAM" id="Coils"/>
    </source>
</evidence>
<sequence length="1066" mass="121333">MSGLEIIGLISGIISFVDFAAEGVSLAQAIAEDGSASLDGNAELEDRIKRCDDQMNSIRRDYSDIEKNSHEAELVKVADEYRSLTLELMSLLGGLKATRKRDIAFKLFKSSRQKDKKAELQKDLEACRQRVQIQPTLATSADLQQRLVEIRDQGKAESTEIKLMTKGISELENRMRAWRHVPEFMEQAADILALSKGATERTAQALILEKLHVADMTRRFDDVKPAHEKTFSWILESEARPDETPVELNARRDLTTWFSEGRGIFHITGKPGAGKSTLMKLLCQSGNTEDQLKIWTGSRSLIMAKFFFYQHGTSFQKSLEGLRQALLCSILEQVPWLVEKVFPQLWSCAIQQMPIEVRSSHVEAAFASLFNSPDFFASNAVVFFIDGLDEFAGEHQSMVDLLLSWVDRYPNNIKICVSSREWVVFTRALVHSPKIKLHEITFRDIQSFVRHKLADLISSTADEIATERAQRLIDQIIDKAEGVFLWVRIVVEGLISSHAAGDAIEELEERVNDLPKELENLYENIFQSMANESFATRKDRRRAMRMLLATIPCRSLRVQIPTVLIRHSFLEDYEKNHNFALDLPISTRQMDAASRDQTLEHTHKAVYRRCMGLLEVYTAEIDDIPVDCGPRRTTKESGSTKDAPLDPDIVLDLEDEEYYHTHVSYKDPSRISQSYPSRQQVRCIHRTVLEFLQQDKVDQKIRADATDNTEFNEGDFHCQSFLAAIKYFRPSVSYVQEKLNLQLRGLLSHYHYFEKRLSDDRWMYVFEELSNVLQHHNLHEMAINLHFNLHLHHTFNTSSLFLPPKDALLLLSMRAGIYNDYDSPEIWKKILCGQDTDVSEGIVLDNFLTGIFAYEYATQDETQQFQGTPAKVVNERILAGVDAYLKSGASSSAKSDIGSCILHGIPVTCWHAWLMGLLVACPRYEGMENQAAFVTLFLTYGADTDIWVKFTDEDFIIWWPGTERGHFVVSNISRFEGSEPAVRKVMTPQCHDGTVLHLRDLLPIIFPEERARLESLMAQTERRTPCPPPEVWQGSGIWGNEDYCCKPGGDHSEDGSEKGSEGNPAV</sequence>
<dbReference type="InterPro" id="IPR056693">
    <property type="entry name" value="DUF7791"/>
</dbReference>
<feature type="coiled-coil region" evidence="2">
    <location>
        <begin position="41"/>
        <end position="130"/>
    </location>
</feature>
<dbReference type="InterPro" id="IPR027417">
    <property type="entry name" value="P-loop_NTPase"/>
</dbReference>
<evidence type="ECO:0000256" key="1">
    <source>
        <dbReference type="ARBA" id="ARBA00022737"/>
    </source>
</evidence>
<evidence type="ECO:0008006" key="8">
    <source>
        <dbReference type="Google" id="ProtNLM"/>
    </source>
</evidence>
<keyword evidence="2" id="KW-0175">Coiled coil</keyword>
<dbReference type="Gene3D" id="3.40.50.300">
    <property type="entry name" value="P-loop containing nucleotide triphosphate hydrolases"/>
    <property type="match status" value="1"/>
</dbReference>
<dbReference type="Pfam" id="PF25053">
    <property type="entry name" value="DUF7791"/>
    <property type="match status" value="1"/>
</dbReference>
<dbReference type="PANTHER" id="PTHR10039:SF5">
    <property type="entry name" value="NACHT DOMAIN-CONTAINING PROTEIN"/>
    <property type="match status" value="1"/>
</dbReference>
<name>A0AAD9YLP9_COLKA</name>
<dbReference type="Proteomes" id="UP001281614">
    <property type="component" value="Unassembled WGS sequence"/>
</dbReference>
<comment type="caution">
    <text evidence="6">The sequence shown here is derived from an EMBL/GenBank/DDBJ whole genome shotgun (WGS) entry which is preliminary data.</text>
</comment>
<evidence type="ECO:0000256" key="3">
    <source>
        <dbReference type="SAM" id="MobiDB-lite"/>
    </source>
</evidence>
<dbReference type="EMBL" id="VYYT01000093">
    <property type="protein sequence ID" value="KAK2770565.1"/>
    <property type="molecule type" value="Genomic_DNA"/>
</dbReference>
<gene>
    <name evidence="6" type="ORF">CKAH01_14688</name>
</gene>
<feature type="compositionally biased region" description="Basic and acidic residues" evidence="3">
    <location>
        <begin position="1048"/>
        <end position="1060"/>
    </location>
</feature>
<proteinExistence type="predicted"/>